<dbReference type="Gramene" id="TVU04032">
    <property type="protein sequence ID" value="TVU04032"/>
    <property type="gene ID" value="EJB05_50415"/>
</dbReference>
<name>A0A5J9SYH4_9POAL</name>
<accession>A0A5J9SYH4</accession>
<evidence type="ECO:0000259" key="1">
    <source>
        <dbReference type="Pfam" id="PF01693"/>
    </source>
</evidence>
<comment type="caution">
    <text evidence="2">The sequence shown here is derived from an EMBL/GenBank/DDBJ whole genome shotgun (WGS) entry which is preliminary data.</text>
</comment>
<dbReference type="Gene3D" id="3.40.970.10">
    <property type="entry name" value="Ribonuclease H1, N-terminal domain"/>
    <property type="match status" value="1"/>
</dbReference>
<dbReference type="Pfam" id="PF01693">
    <property type="entry name" value="Cauli_VI"/>
    <property type="match status" value="1"/>
</dbReference>
<dbReference type="InterPro" id="IPR037056">
    <property type="entry name" value="RNase_H1_N_sf"/>
</dbReference>
<proteinExistence type="predicted"/>
<feature type="non-terminal residue" evidence="2">
    <location>
        <position position="1"/>
    </location>
</feature>
<evidence type="ECO:0000313" key="2">
    <source>
        <dbReference type="EMBL" id="TVU04032.1"/>
    </source>
</evidence>
<protein>
    <recommendedName>
        <fullName evidence="1">Ribonuclease H1 N-terminal domain-containing protein</fullName>
    </recommendedName>
</protein>
<keyword evidence="3" id="KW-1185">Reference proteome</keyword>
<organism evidence="2 3">
    <name type="scientific">Eragrostis curvula</name>
    <name type="common">weeping love grass</name>
    <dbReference type="NCBI Taxonomy" id="38414"/>
    <lineage>
        <taxon>Eukaryota</taxon>
        <taxon>Viridiplantae</taxon>
        <taxon>Streptophyta</taxon>
        <taxon>Embryophyta</taxon>
        <taxon>Tracheophyta</taxon>
        <taxon>Spermatophyta</taxon>
        <taxon>Magnoliopsida</taxon>
        <taxon>Liliopsida</taxon>
        <taxon>Poales</taxon>
        <taxon>Poaceae</taxon>
        <taxon>PACMAD clade</taxon>
        <taxon>Chloridoideae</taxon>
        <taxon>Eragrostideae</taxon>
        <taxon>Eragrostidinae</taxon>
        <taxon>Eragrostis</taxon>
    </lineage>
</organism>
<dbReference type="PANTHER" id="PTHR47127">
    <property type="entry name" value="10A19I.15"/>
    <property type="match status" value="1"/>
</dbReference>
<gene>
    <name evidence="2" type="ORF">EJB05_50415</name>
</gene>
<dbReference type="InterPro" id="IPR011320">
    <property type="entry name" value="RNase_H1_N"/>
</dbReference>
<dbReference type="OrthoDB" id="691311at2759"/>
<dbReference type="EMBL" id="RWGY01000111">
    <property type="protein sequence ID" value="TVU04032.1"/>
    <property type="molecule type" value="Genomic_DNA"/>
</dbReference>
<dbReference type="InterPro" id="IPR009027">
    <property type="entry name" value="Ribosomal_bL9/RNase_H1_N"/>
</dbReference>
<feature type="domain" description="Ribonuclease H1 N-terminal" evidence="1">
    <location>
        <begin position="81"/>
        <end position="104"/>
    </location>
</feature>
<reference evidence="2 3" key="1">
    <citation type="journal article" date="2019" name="Sci. Rep.">
        <title>A high-quality genome of Eragrostis curvula grass provides insights into Poaceae evolution and supports new strategies to enhance forage quality.</title>
        <authorList>
            <person name="Carballo J."/>
            <person name="Santos B.A.C.M."/>
            <person name="Zappacosta D."/>
            <person name="Garbus I."/>
            <person name="Selva J.P."/>
            <person name="Gallo C.A."/>
            <person name="Diaz A."/>
            <person name="Albertini E."/>
            <person name="Caccamo M."/>
            <person name="Echenique V."/>
        </authorList>
    </citation>
    <scope>NUCLEOTIDE SEQUENCE [LARGE SCALE GENOMIC DNA]</scope>
    <source>
        <strain evidence="3">cv. Victoria</strain>
        <tissue evidence="2">Leaf</tissue>
    </source>
</reference>
<dbReference type="Proteomes" id="UP000324897">
    <property type="component" value="Unassembled WGS sequence"/>
</dbReference>
<dbReference type="AlphaFoldDB" id="A0A5J9SYH4"/>
<dbReference type="SUPFAM" id="SSF55658">
    <property type="entry name" value="L9 N-domain-like"/>
    <property type="match status" value="1"/>
</dbReference>
<sequence length="120" mass="13635">MTDAVNNVAAALRESAPSHVDPALYDAVMMTPGFTEEALMAVLSFFFDSKSQERGFLNMNDAHRVLWLRTWLAKHYYMKHYYVVFSGRKPGVYDNWPECYQQCSYVLPGEEAMAPIGGGR</sequence>
<evidence type="ECO:0000313" key="3">
    <source>
        <dbReference type="Proteomes" id="UP000324897"/>
    </source>
</evidence>